<accession>A0A1U9JW61</accession>
<dbReference type="PANTHER" id="PTHR44757">
    <property type="entry name" value="DIGUANYLATE CYCLASE DGCP"/>
    <property type="match status" value="1"/>
</dbReference>
<feature type="domain" description="PAC" evidence="2">
    <location>
        <begin position="497"/>
        <end position="549"/>
    </location>
</feature>
<evidence type="ECO:0000259" key="4">
    <source>
        <dbReference type="PROSITE" id="PS50887"/>
    </source>
</evidence>
<name>A0A1U9JW61_9HYPH</name>
<organism evidence="5 6">
    <name type="scientific">Candidatus Tokpelaia hoelldobleri</name>
    <dbReference type="NCBI Taxonomy" id="1902579"/>
    <lineage>
        <taxon>Bacteria</taxon>
        <taxon>Pseudomonadati</taxon>
        <taxon>Pseudomonadota</taxon>
        <taxon>Alphaproteobacteria</taxon>
        <taxon>Hyphomicrobiales</taxon>
        <taxon>Candidatus Tokpelaia</taxon>
    </lineage>
</organism>
<sequence>MFPAGVAGIDSGLKGRIVSISRLFHIFMVFTIWAFGFSALAEAGSAPLAPPEPIKISIHDRALDLSRAVQIFHVAGKNFEISTAPGPDSIIRNIKVKANDERAEGNWAVFAIANPTDESIDRLIVAPHYRLSRSGILSPDLGAVRIQSITPSEGFALDRQTSQDSDVFHLTINPGAVITFVAELGTPELPKLYLWAPEAYKDTVNSYTLYHGIVLGIAGLLALLMTVLFVVKGTSLFPATAAFSWAMLAYICVDFNFLNKLFEIVPAAEPVWRAGTEVALAASLLIFLFSYLHLHRWHHRFSYGAVVWILVLAGLGGLAVFDPVRAAGIARLSLGMTVIAGIGLIGYLSFHKYDRAIMLVPTWVLLLCWLVGAYAAISGRLDNDIIQPALSGGLVLIALLIGFTVMQHAFANGLNQGLFSDSERQALAVQGTDHVVWDWDVIRDRVTTKPDLSVYLGSAGRDLGGPMRNWLPAIHIEDRDQFRMALDALLDNGGGRLSETFRLRSADGQYRWFSLHARPVIGSDGAIIRCVGMISDITPFRRTQERLLQNSIQDSLTGLPNKQLFLDRLQTYCTLAQQDSSIRPTLLVFDFDDFRAINRRYGLSFGDTFLLAIARRLSRHLQPVDSLCRLSADRFALLLASQNDLQKVATFTIALRKTLVTPMSLSGKEIRPSVSIGMLPWSNSPSSAQERLNDAILAMYNAKNKGGNRIEPFQPALRKTGVEKKAFAEELRTAVEAKSLQVLYHPVLDMRDGTIVGFEASLQWRHPVRGTLFLPDFITAAESANLVMPLATLLISHMAADTALINEQFPKKKLFVSTALPSAQLLSPELVSIFQSALVQTALKERQLNIEVPETVLLQNPELATALLAQLNKLGIGLALNNFGSGPTSLDCLTGYPFNMVRLDRSLFDADKPHQQAILNTLIDMTHQLGMTIVADGVETEQNARLLQEAQCDYLQSTTFCEPIAVGQIVALLEKYPRARQQPPQAALDAE</sequence>
<dbReference type="KEGG" id="thd:BHV28_14050"/>
<dbReference type="CDD" id="cd01949">
    <property type="entry name" value="GGDEF"/>
    <property type="match status" value="1"/>
</dbReference>
<dbReference type="SUPFAM" id="SSF55785">
    <property type="entry name" value="PYP-like sensor domain (PAS domain)"/>
    <property type="match status" value="1"/>
</dbReference>
<feature type="transmembrane region" description="Helical" evidence="1">
    <location>
        <begin position="328"/>
        <end position="350"/>
    </location>
</feature>
<dbReference type="SMART" id="SM00086">
    <property type="entry name" value="PAC"/>
    <property type="match status" value="1"/>
</dbReference>
<feature type="transmembrane region" description="Helical" evidence="1">
    <location>
        <begin position="20"/>
        <end position="41"/>
    </location>
</feature>
<dbReference type="Gene3D" id="3.30.70.270">
    <property type="match status" value="1"/>
</dbReference>
<dbReference type="Gene3D" id="3.20.20.450">
    <property type="entry name" value="EAL domain"/>
    <property type="match status" value="1"/>
</dbReference>
<reference evidence="5 6" key="1">
    <citation type="journal article" date="2010" name="Science">
        <title>Genomic comparison of the ants Camponotus floridanus and Harpegnathos saltator.</title>
        <authorList>
            <person name="Bonasio R."/>
            <person name="Zhang G."/>
            <person name="Ye C."/>
            <person name="Mutti N.S."/>
            <person name="Fang X."/>
            <person name="Qin N."/>
            <person name="Donahue G."/>
            <person name="Yang P."/>
            <person name="Li Q."/>
            <person name="Li C."/>
            <person name="Zhang P."/>
            <person name="Huang Z."/>
            <person name="Berger S.L."/>
            <person name="Reinberg D."/>
            <person name="Wang J."/>
            <person name="Liebig J."/>
        </authorList>
    </citation>
    <scope>NUCLEOTIDE SEQUENCE [LARGE SCALE GENOMIC DNA]</scope>
    <source>
        <strain evidence="5 6">Hsal</strain>
    </source>
</reference>
<dbReference type="Pfam" id="PF00563">
    <property type="entry name" value="EAL"/>
    <property type="match status" value="1"/>
</dbReference>
<keyword evidence="1" id="KW-1133">Transmembrane helix</keyword>
<dbReference type="AlphaFoldDB" id="A0A1U9JW61"/>
<dbReference type="Proteomes" id="UP000188912">
    <property type="component" value="Chromosome"/>
</dbReference>
<evidence type="ECO:0000256" key="1">
    <source>
        <dbReference type="SAM" id="Phobius"/>
    </source>
</evidence>
<gene>
    <name evidence="5" type="ORF">BHV28_14050</name>
</gene>
<feature type="transmembrane region" description="Helical" evidence="1">
    <location>
        <begin position="356"/>
        <end position="377"/>
    </location>
</feature>
<dbReference type="PROSITE" id="PS50113">
    <property type="entry name" value="PAC"/>
    <property type="match status" value="1"/>
</dbReference>
<dbReference type="NCBIfam" id="TIGR00229">
    <property type="entry name" value="sensory_box"/>
    <property type="match status" value="1"/>
</dbReference>
<dbReference type="SUPFAM" id="SSF141868">
    <property type="entry name" value="EAL domain-like"/>
    <property type="match status" value="1"/>
</dbReference>
<feature type="transmembrane region" description="Helical" evidence="1">
    <location>
        <begin position="278"/>
        <end position="295"/>
    </location>
</feature>
<feature type="transmembrane region" description="Helical" evidence="1">
    <location>
        <begin position="236"/>
        <end position="257"/>
    </location>
</feature>
<protein>
    <submittedName>
        <fullName evidence="5">Diguanylate cyclase (GGDEF) domain-containing protein</fullName>
    </submittedName>
</protein>
<dbReference type="InterPro" id="IPR000160">
    <property type="entry name" value="GGDEF_dom"/>
</dbReference>
<dbReference type="PROSITE" id="PS50883">
    <property type="entry name" value="EAL"/>
    <property type="match status" value="1"/>
</dbReference>
<dbReference type="NCBIfam" id="TIGR00254">
    <property type="entry name" value="GGDEF"/>
    <property type="match status" value="1"/>
</dbReference>
<keyword evidence="6" id="KW-1185">Reference proteome</keyword>
<keyword evidence="1" id="KW-0472">Membrane</keyword>
<dbReference type="CDD" id="cd01948">
    <property type="entry name" value="EAL"/>
    <property type="match status" value="1"/>
</dbReference>
<keyword evidence="1" id="KW-0812">Transmembrane</keyword>
<dbReference type="InterPro" id="IPR000014">
    <property type="entry name" value="PAS"/>
</dbReference>
<dbReference type="InterPro" id="IPR001610">
    <property type="entry name" value="PAC"/>
</dbReference>
<dbReference type="CDD" id="cd00130">
    <property type="entry name" value="PAS"/>
    <property type="match status" value="1"/>
</dbReference>
<dbReference type="Pfam" id="PF07695">
    <property type="entry name" value="7TMR-DISM_7TM"/>
    <property type="match status" value="1"/>
</dbReference>
<feature type="transmembrane region" description="Helical" evidence="1">
    <location>
        <begin position="389"/>
        <end position="410"/>
    </location>
</feature>
<dbReference type="InterPro" id="IPR035965">
    <property type="entry name" value="PAS-like_dom_sf"/>
</dbReference>
<feature type="domain" description="EAL" evidence="3">
    <location>
        <begin position="724"/>
        <end position="977"/>
    </location>
</feature>
<evidence type="ECO:0000313" key="6">
    <source>
        <dbReference type="Proteomes" id="UP000188912"/>
    </source>
</evidence>
<dbReference type="InterPro" id="IPR043128">
    <property type="entry name" value="Rev_trsase/Diguanyl_cyclase"/>
</dbReference>
<dbReference type="InterPro" id="IPR001633">
    <property type="entry name" value="EAL_dom"/>
</dbReference>
<dbReference type="SMART" id="SM00052">
    <property type="entry name" value="EAL"/>
    <property type="match status" value="1"/>
</dbReference>
<dbReference type="InterPro" id="IPR011623">
    <property type="entry name" value="7TMR_DISM_rcpt_extracell_dom1"/>
</dbReference>
<dbReference type="InterPro" id="IPR035919">
    <property type="entry name" value="EAL_sf"/>
</dbReference>
<evidence type="ECO:0000259" key="3">
    <source>
        <dbReference type="PROSITE" id="PS50883"/>
    </source>
</evidence>
<dbReference type="SMART" id="SM00267">
    <property type="entry name" value="GGDEF"/>
    <property type="match status" value="1"/>
</dbReference>
<proteinExistence type="predicted"/>
<evidence type="ECO:0000313" key="5">
    <source>
        <dbReference type="EMBL" id="AQS42088.1"/>
    </source>
</evidence>
<dbReference type="PROSITE" id="PS50887">
    <property type="entry name" value="GGDEF"/>
    <property type="match status" value="1"/>
</dbReference>
<dbReference type="Gene3D" id="3.30.450.20">
    <property type="entry name" value="PAS domain"/>
    <property type="match status" value="1"/>
</dbReference>
<dbReference type="InterPro" id="IPR052155">
    <property type="entry name" value="Biofilm_reg_signaling"/>
</dbReference>
<feature type="transmembrane region" description="Helical" evidence="1">
    <location>
        <begin position="209"/>
        <end position="230"/>
    </location>
</feature>
<reference evidence="5 6" key="2">
    <citation type="journal article" date="2016" name="Sci. Rep.">
        <title>The genome of Rhizobiales bacteria in predatory ants reveals urease gene functions but no genes for nitrogen fixation.</title>
        <authorList>
            <person name="Neuvonen M.M."/>
            <person name="Tamarit D."/>
            <person name="Naslund K."/>
            <person name="Liebig J."/>
            <person name="Feldhaar H."/>
            <person name="Moran N.A."/>
            <person name="Guy L."/>
            <person name="Andersson S.G."/>
        </authorList>
    </citation>
    <scope>NUCLEOTIDE SEQUENCE [LARGE SCALE GENOMIC DNA]</scope>
    <source>
        <strain evidence="5 6">Hsal</strain>
    </source>
</reference>
<dbReference type="InterPro" id="IPR013655">
    <property type="entry name" value="PAS_fold_3"/>
</dbReference>
<evidence type="ECO:0000259" key="2">
    <source>
        <dbReference type="PROSITE" id="PS50113"/>
    </source>
</evidence>
<dbReference type="InterPro" id="IPR029787">
    <property type="entry name" value="Nucleotide_cyclase"/>
</dbReference>
<dbReference type="PANTHER" id="PTHR44757:SF2">
    <property type="entry name" value="BIOFILM ARCHITECTURE MAINTENANCE PROTEIN MBAA"/>
    <property type="match status" value="1"/>
</dbReference>
<dbReference type="SUPFAM" id="SSF55073">
    <property type="entry name" value="Nucleotide cyclase"/>
    <property type="match status" value="1"/>
</dbReference>
<feature type="domain" description="GGDEF" evidence="4">
    <location>
        <begin position="582"/>
        <end position="715"/>
    </location>
</feature>
<feature type="transmembrane region" description="Helical" evidence="1">
    <location>
        <begin position="301"/>
        <end position="321"/>
    </location>
</feature>
<dbReference type="STRING" id="1902579.BHV28_14050"/>
<dbReference type="Pfam" id="PF00990">
    <property type="entry name" value="GGDEF"/>
    <property type="match status" value="1"/>
</dbReference>
<dbReference type="Pfam" id="PF08447">
    <property type="entry name" value="PAS_3"/>
    <property type="match status" value="1"/>
</dbReference>
<dbReference type="InterPro" id="IPR000700">
    <property type="entry name" value="PAS-assoc_C"/>
</dbReference>
<dbReference type="EMBL" id="CP017315">
    <property type="protein sequence ID" value="AQS42088.1"/>
    <property type="molecule type" value="Genomic_DNA"/>
</dbReference>